<gene>
    <name evidence="2" type="ORF">BWK73_04775</name>
</gene>
<organism evidence="2 3">
    <name type="scientific">Thiothrix lacustris</name>
    <dbReference type="NCBI Taxonomy" id="525917"/>
    <lineage>
        <taxon>Bacteria</taxon>
        <taxon>Pseudomonadati</taxon>
        <taxon>Pseudomonadota</taxon>
        <taxon>Gammaproteobacteria</taxon>
        <taxon>Thiotrichales</taxon>
        <taxon>Thiotrichaceae</taxon>
        <taxon>Thiothrix</taxon>
    </lineage>
</organism>
<accession>A0A1Y1QYA3</accession>
<evidence type="ECO:0000313" key="3">
    <source>
        <dbReference type="Proteomes" id="UP000192491"/>
    </source>
</evidence>
<name>A0A1Y1QYA3_9GAMM</name>
<proteinExistence type="predicted"/>
<evidence type="ECO:0000256" key="1">
    <source>
        <dbReference type="SAM" id="MobiDB-lite"/>
    </source>
</evidence>
<evidence type="ECO:0000313" key="2">
    <source>
        <dbReference type="EMBL" id="OQX16181.1"/>
    </source>
</evidence>
<sequence length="410" mass="46729">MATASFGHYDKPKQQPAYGEAYTPYKNRKNFALKRQKRELIRAAVDVETLDAVFNGMIRQYKYREQKVKTALHKYGKDPEKSDFAKARLTEFAQCKEDLTKLHGRIRRPLVGIIESRNRIFKDATPEERAERTAALLKIPPSEFAGFDGLSPDQQDVELLRLVDLHGAGSKNGGYSDSLLNMPGLVNPHTTGKHKDIDGKRRRTLLQWEMIDRLIYAALNPSKYQHIFFHETDKNIHRWGKNRRQMRSEGRLAMVRVLIVLILRLDINKSLRSGVYNPETDMFEGIPRAKIAEWAGISTHAVKDVLENLVKLHILYPGKQPRESYPGTGADDPIKYKGLPVVRRFTMLLIAGLSLEHLHKTATVDPKKDLDDAQLAELRDMELMGEELGIDVSGEIAKAEAMFMIKNCTK</sequence>
<feature type="region of interest" description="Disordered" evidence="1">
    <location>
        <begin position="1"/>
        <end position="20"/>
    </location>
</feature>
<reference evidence="2 3" key="1">
    <citation type="submission" date="2017-01" db="EMBL/GenBank/DDBJ databases">
        <title>Novel large sulfur bacteria in the metagenomes of groundwater-fed chemosynthetic microbial mats in the Lake Huron basin.</title>
        <authorList>
            <person name="Sharrar A.M."/>
            <person name="Flood B.E."/>
            <person name="Bailey J.V."/>
            <person name="Jones D.S."/>
            <person name="Biddanda B."/>
            <person name="Ruberg S.A."/>
            <person name="Marcus D.N."/>
            <person name="Dick G.J."/>
        </authorList>
    </citation>
    <scope>NUCLEOTIDE SEQUENCE [LARGE SCALE GENOMIC DNA]</scope>
    <source>
        <strain evidence="2">A8</strain>
    </source>
</reference>
<dbReference type="AlphaFoldDB" id="A0A1Y1QYA3"/>
<dbReference type="EMBL" id="MTEJ01000007">
    <property type="protein sequence ID" value="OQX16181.1"/>
    <property type="molecule type" value="Genomic_DNA"/>
</dbReference>
<dbReference type="Proteomes" id="UP000192491">
    <property type="component" value="Unassembled WGS sequence"/>
</dbReference>
<comment type="caution">
    <text evidence="2">The sequence shown here is derived from an EMBL/GenBank/DDBJ whole genome shotgun (WGS) entry which is preliminary data.</text>
</comment>
<protein>
    <submittedName>
        <fullName evidence="2">Uncharacterized protein</fullName>
    </submittedName>
</protein>